<organism evidence="9 10">
    <name type="scientific">Callorhinus ursinus</name>
    <name type="common">Northern fur seal</name>
    <dbReference type="NCBI Taxonomy" id="34884"/>
    <lineage>
        <taxon>Eukaryota</taxon>
        <taxon>Metazoa</taxon>
        <taxon>Chordata</taxon>
        <taxon>Craniata</taxon>
        <taxon>Vertebrata</taxon>
        <taxon>Euteleostomi</taxon>
        <taxon>Mammalia</taxon>
        <taxon>Eutheria</taxon>
        <taxon>Laurasiatheria</taxon>
        <taxon>Carnivora</taxon>
        <taxon>Caniformia</taxon>
        <taxon>Pinnipedia</taxon>
        <taxon>Otariidae</taxon>
        <taxon>Callorhinus</taxon>
    </lineage>
</organism>
<evidence type="ECO:0000313" key="9">
    <source>
        <dbReference type="Proteomes" id="UP000286641"/>
    </source>
</evidence>
<evidence type="ECO:0000256" key="5">
    <source>
        <dbReference type="SAM" id="MobiDB-lite"/>
    </source>
</evidence>
<gene>
    <name evidence="10" type="primary">SLAMF6</name>
</gene>
<feature type="transmembrane region" description="Helical" evidence="6">
    <location>
        <begin position="269"/>
        <end position="290"/>
    </location>
</feature>
<keyword evidence="9" id="KW-1185">Reference proteome</keyword>
<feature type="domain" description="Ig-like" evidence="8">
    <location>
        <begin position="193"/>
        <end position="250"/>
    </location>
</feature>
<evidence type="ECO:0000256" key="1">
    <source>
        <dbReference type="ARBA" id="ARBA00004370"/>
    </source>
</evidence>
<dbReference type="GO" id="GO:0009897">
    <property type="term" value="C:external side of plasma membrane"/>
    <property type="evidence" value="ECO:0007669"/>
    <property type="project" value="TreeGrafter"/>
</dbReference>
<dbReference type="Pfam" id="PF07686">
    <property type="entry name" value="V-set"/>
    <property type="match status" value="1"/>
</dbReference>
<dbReference type="SUPFAM" id="SSF48726">
    <property type="entry name" value="Immunoglobulin"/>
    <property type="match status" value="2"/>
</dbReference>
<dbReference type="PROSITE" id="PS50835">
    <property type="entry name" value="IG_LIKE"/>
    <property type="match status" value="1"/>
</dbReference>
<keyword evidence="6" id="KW-0812">Transmembrane</keyword>
<evidence type="ECO:0000313" key="10">
    <source>
        <dbReference type="RefSeq" id="XP_025716343.1"/>
    </source>
</evidence>
<evidence type="ECO:0000256" key="2">
    <source>
        <dbReference type="ARBA" id="ARBA00022729"/>
    </source>
</evidence>
<dbReference type="Gene3D" id="2.60.40.10">
    <property type="entry name" value="Immunoglobulins"/>
    <property type="match status" value="2"/>
</dbReference>
<dbReference type="GO" id="GO:0072540">
    <property type="term" value="P:T-helper 17 cell lineage commitment"/>
    <property type="evidence" value="ECO:0007669"/>
    <property type="project" value="TreeGrafter"/>
</dbReference>
<evidence type="ECO:0000256" key="6">
    <source>
        <dbReference type="SAM" id="Phobius"/>
    </source>
</evidence>
<reference key="1">
    <citation type="submission" date="2019-01" db="UniProtKB">
        <authorList>
            <consortium name="RefSeq"/>
        </authorList>
    </citation>
    <scope>IDENTIFICATION</scope>
</reference>
<keyword evidence="4" id="KW-0325">Glycoprotein</keyword>
<evidence type="ECO:0000256" key="3">
    <source>
        <dbReference type="ARBA" id="ARBA00023136"/>
    </source>
</evidence>
<dbReference type="InterPro" id="IPR013106">
    <property type="entry name" value="Ig_V-set"/>
</dbReference>
<dbReference type="AlphaFoldDB" id="A0A3Q7N4T9"/>
<dbReference type="RefSeq" id="XP_025716343.1">
    <property type="nucleotide sequence ID" value="XM_025860558.1"/>
</dbReference>
<accession>A0A3Q7N4T9</accession>
<feature type="signal peptide" evidence="7">
    <location>
        <begin position="1"/>
        <end position="29"/>
    </location>
</feature>
<feature type="region of interest" description="Disordered" evidence="5">
    <location>
        <begin position="39"/>
        <end position="62"/>
    </location>
</feature>
<feature type="chain" id="PRO_5018788242" evidence="7">
    <location>
        <begin position="30"/>
        <end position="379"/>
    </location>
</feature>
<dbReference type="PANTHER" id="PTHR12080:SF16">
    <property type="entry name" value="SLAM FAMILY MEMBER 6"/>
    <property type="match status" value="1"/>
</dbReference>
<keyword evidence="6" id="KW-1133">Transmembrane helix</keyword>
<evidence type="ECO:0000259" key="8">
    <source>
        <dbReference type="PROSITE" id="PS50835"/>
    </source>
</evidence>
<dbReference type="InterPro" id="IPR015631">
    <property type="entry name" value="CD2/SLAM_rcpt"/>
</dbReference>
<dbReference type="SMART" id="SM00409">
    <property type="entry name" value="IG"/>
    <property type="match status" value="1"/>
</dbReference>
<name>A0A3Q7N4T9_CALUR</name>
<keyword evidence="2 7" id="KW-0732">Signal</keyword>
<dbReference type="InParanoid" id="A0A3Q7N4T9"/>
<dbReference type="Proteomes" id="UP000286641">
    <property type="component" value="Unplaced"/>
</dbReference>
<comment type="subcellular location">
    <subcellularLocation>
        <location evidence="1">Membrane</location>
    </subcellularLocation>
</comment>
<evidence type="ECO:0000256" key="7">
    <source>
        <dbReference type="SAM" id="SignalP"/>
    </source>
</evidence>
<proteinExistence type="predicted"/>
<sequence>MPGTGRPPAPASAADSMPWLLLPLTLVFSFSPANKENMENNFQSCDSPNRRNTASQDSSNPLTVNGVLGESVTLSLKLPVHQDIQSITWLHNGKSINFILPKAAPDLRISATDPKRKDRLQLLENYSLQLSNLATGDAGLYCAQITTQTSTEFSYYTLQIFIQVFSLHAGRLRNLQITNHTWLSEIGTCEIHLTCSVENSNDTFLRWQVVGNTSINEANLTISWDPRNSSEQKFTCIAENTVSNISFSVSTQSLCEGVLNMKNHPDTKWIIIVVVVTLICIVITVGLLVWRKKDCLWRTGIFHFSTPQTQSPAETIRNLDYVSISPGNTVYACVTHPNRETNIPTPVKSSDFSTIYSTVHQYKESKPISSRTTALDNVI</sequence>
<dbReference type="InterPro" id="IPR007110">
    <property type="entry name" value="Ig-like_dom"/>
</dbReference>
<dbReference type="GO" id="GO:0032729">
    <property type="term" value="P:positive regulation of type II interferon production"/>
    <property type="evidence" value="ECO:0007669"/>
    <property type="project" value="TreeGrafter"/>
</dbReference>
<dbReference type="PANTHER" id="PTHR12080">
    <property type="entry name" value="SIGNALING LYMPHOCYTIC ACTIVATION MOLECULE"/>
    <property type="match status" value="1"/>
</dbReference>
<reference evidence="10" key="2">
    <citation type="submission" date="2025-08" db="UniProtKB">
        <authorList>
            <consortium name="RefSeq"/>
        </authorList>
    </citation>
    <scope>IDENTIFICATION</scope>
    <source>
        <tissue evidence="10">Blood</tissue>
    </source>
</reference>
<dbReference type="CTD" id="114836"/>
<dbReference type="InterPro" id="IPR003599">
    <property type="entry name" value="Ig_sub"/>
</dbReference>
<dbReference type="InterPro" id="IPR036179">
    <property type="entry name" value="Ig-like_dom_sf"/>
</dbReference>
<keyword evidence="3 6" id="KW-0472">Membrane</keyword>
<dbReference type="InterPro" id="IPR013783">
    <property type="entry name" value="Ig-like_fold"/>
</dbReference>
<protein>
    <submittedName>
        <fullName evidence="10">SLAM family member 6 isoform X1</fullName>
    </submittedName>
</protein>
<evidence type="ECO:0000256" key="4">
    <source>
        <dbReference type="ARBA" id="ARBA00023180"/>
    </source>
</evidence>